<organism evidence="1 2">
    <name type="scientific">Xenorhabdus khoisanae</name>
    <dbReference type="NCBI Taxonomy" id="880157"/>
    <lineage>
        <taxon>Bacteria</taxon>
        <taxon>Pseudomonadati</taxon>
        <taxon>Pseudomonadota</taxon>
        <taxon>Gammaproteobacteria</taxon>
        <taxon>Enterobacterales</taxon>
        <taxon>Morganellaceae</taxon>
        <taxon>Xenorhabdus</taxon>
    </lineage>
</organism>
<keyword evidence="2" id="KW-1185">Reference proteome</keyword>
<gene>
    <name evidence="1" type="ORF">AB204_12745</name>
</gene>
<dbReference type="Proteomes" id="UP000036277">
    <property type="component" value="Unassembled WGS sequence"/>
</dbReference>
<dbReference type="PATRIC" id="fig|880157.4.peg.2724"/>
<name>A0A0J5FS16_9GAMM</name>
<reference evidence="1 2" key="1">
    <citation type="submission" date="2015-06" db="EMBL/GenBank/DDBJ databases">
        <title>Draft Whole-Genome Sequence of the Entomopathogenic Bacterium Xenorhabdus khoisanae.</title>
        <authorList>
            <person name="Naidoo S."/>
            <person name="Featherston J."/>
            <person name="Gray V.M."/>
        </authorList>
    </citation>
    <scope>NUCLEOTIDE SEQUENCE [LARGE SCALE GENOMIC DNA]</scope>
    <source>
        <strain evidence="1 2">MCB</strain>
    </source>
</reference>
<evidence type="ECO:0000313" key="1">
    <source>
        <dbReference type="EMBL" id="KMJ44747.1"/>
    </source>
</evidence>
<proteinExistence type="predicted"/>
<protein>
    <submittedName>
        <fullName evidence="1">Uncharacterized protein</fullName>
    </submittedName>
</protein>
<dbReference type="EMBL" id="LFCV01000080">
    <property type="protein sequence ID" value="KMJ44747.1"/>
    <property type="molecule type" value="Genomic_DNA"/>
</dbReference>
<dbReference type="AlphaFoldDB" id="A0A0J5FS16"/>
<evidence type="ECO:0000313" key="2">
    <source>
        <dbReference type="Proteomes" id="UP000036277"/>
    </source>
</evidence>
<comment type="caution">
    <text evidence="1">The sequence shown here is derived from an EMBL/GenBank/DDBJ whole genome shotgun (WGS) entry which is preliminary data.</text>
</comment>
<accession>A0A0J5FS16</accession>
<sequence length="63" mass="7727">MRQLKSELLKINKIQTEISYFFIINSYKKFFHDYHLDSKLLWSYKQVLQAVKLAYNTQYKGVY</sequence>